<dbReference type="InterPro" id="IPR009081">
    <property type="entry name" value="PP-bd_ACP"/>
</dbReference>
<keyword evidence="2" id="KW-0597">Phosphoprotein</keyword>
<dbReference type="SUPFAM" id="SSF52151">
    <property type="entry name" value="FabD/lysophospholipase-like"/>
    <property type="match status" value="1"/>
</dbReference>
<dbReference type="InterPro" id="IPR050091">
    <property type="entry name" value="PKS_NRPS_Biosynth_Enz"/>
</dbReference>
<dbReference type="SUPFAM" id="SSF47336">
    <property type="entry name" value="ACP-like"/>
    <property type="match status" value="1"/>
</dbReference>
<dbReference type="Pfam" id="PF00698">
    <property type="entry name" value="Acyl_transf_1"/>
    <property type="match status" value="1"/>
</dbReference>
<feature type="active site" description="Proton donor; for dehydratase activity" evidence="4">
    <location>
        <position position="1550"/>
    </location>
</feature>
<dbReference type="Gene3D" id="3.40.366.10">
    <property type="entry name" value="Malonyl-Coenzyme A Acyl Carrier Protein, domain 2"/>
    <property type="match status" value="1"/>
</dbReference>
<keyword evidence="10" id="KW-1185">Reference proteome</keyword>
<dbReference type="GO" id="GO:0005737">
    <property type="term" value="C:cytoplasm"/>
    <property type="evidence" value="ECO:0007669"/>
    <property type="project" value="TreeGrafter"/>
</dbReference>
<dbReference type="SMART" id="SM00826">
    <property type="entry name" value="PKS_DH"/>
    <property type="match status" value="1"/>
</dbReference>
<dbReference type="Pfam" id="PF00109">
    <property type="entry name" value="ketoacyl-synt"/>
    <property type="match status" value="1"/>
</dbReference>
<dbReference type="InterPro" id="IPR016039">
    <property type="entry name" value="Thiolase-like"/>
</dbReference>
<evidence type="ECO:0000256" key="4">
    <source>
        <dbReference type="PROSITE-ProRule" id="PRU01363"/>
    </source>
</evidence>
<sequence>MTDPEHDHIAVVGIGGRFPGAAGLPEFWANLLDGKDAVRFHTDDDLRAAGVPAGVLARPGYVRASIEAPDLEYFDAALFGFTPRDADILDPQIRMFLESAHSAIEHAGYDPHKIPETGVFGTVGMNRYLDMHVLRGYQPTSTTGLATGTLSYPDYTATHLAYRFGFRGPAMSVSAACSSSALAVHLACQSLLSGECDAAVAGGAELEVPVHHGYQWDSGGLLSPDGRCRPFDAEAAGTVFGSGAGAVLLKRYGDAVADHDTIWAVIRASAVNNDGAAKAGFSAPGLAGQIAVVTEALQLAGVGPGDLSYVEAHATGTVLGDPIEVAALTQAFTRLGLGADAGEPIVLSSIKGNVGHLGHASGVVSLIKTCLALRHEQLPATANFAQPNPRLQLDRTPFEVRAETTPWPRVPGRPRRAGLNSLGIGGTNVHLVIEEAPEPERRAADARPQLLVWSAGSEEGGGRLRAALADAAAGLDATGVHDLAATLQEGRTVHAERAAVVAAPGGAAAALRDAPAIRRTGGQPRDVAFLFPGQGAQHVGMARALHAARPDFAAHVDDCLDRFADLPGDLAVPDLREVWAAEDDGAGDRLADTRYAQPLLFSIGFGLARLWADLGVRPAAVLGHSLGELTAAAVAGVLDLDDAVTVVAARAAAMGSMPPGAMLSVRLPADELRPRLRDGVAVAVVNDPAATTLAGPSDAVLALAGELSAEGVAVRRLHTSHAFHCDLMAAAVDPFLTVLRGVKLREPRVRLISAAAGGPVTGEATDPRFWAEQLVRPVRFDRGLSALLDEAMLALELGPGRTLTALAQGTDQVRSGASAARPCLAPPVRNDDLDDETAFLEAAGAVWVEGHPLDWQRLRLGEPAHRIPVPGYPYERRRHWVDPHPPSDAGTAELTEPAELAGTTLMSHDAPAEQSVVPDAGDETAFGDPVWVRLPSLAPPPRRVRTALVLAPAEEGAARKVTLALQRGGCRVTLARPGDAPAADGTEWRWRPDDPDDLERLLTAGTAHGDGPDLVVHALALRPWPAPTLASIDEQLRESVQSVRTCAQVLARRRPGTELIVLTDGAADVSGAETPHPAKASLAALVRSLRDETGDVPCRLVDTTAAACDVAALAADLAAEPDDPVVALRGARRWARTEAAVTPGGPSASRGPAVREGGVYILTGGCGGLGLAVARALGETGAGPHLVLTTRRDPAALPASDLSAIRATGATVEVRRCDVTDLDGTRALFDAVRAERGAVHGVVHLAGLPGEMVLLRRSAEATAAVLAPKAHGTLVLAEVLAGQGAALDFVVGFSSRAALTGLVGGADYAAANAFMDAAFVGLARAGLPATTVNWPAWRDVGMASDPGPVTTPAPAPAGGGTAPDARRWETTVDVASWPILDEHRLSGTPILPATAHLDLVIRAFRESVAGEAGPVRLDEVVLHDVLDGSQTRRWSCEFAPRGDGWEFTARSHPQAESAHPSAMVHVTGRVRAAEAAPPPDGALARLAGEMTVPAAPEPDPDGFDLGPRWDVVESTTLRGDDDGERLLRLRLPEAFRGELAGHAVHPTLLDAATTEVRRPASDGLALPFRCGSLTVYEPLPARVVSHIRRRPSANGVIVADVDVYAEDGRRVAAIGGFTMRRVQGGALAPARRPQPPARTADGLDPRTGGELFLTLLSSPRLEQVAVRPYESGRPVALARSDGHTPLRPSAQAPVVPKPGADARPDTARPATPITPPTANVPAPENAAGPAPTRSAPTSGNPPGADTRDRLAALWRAVLGDTRTGGDGDFFKLGGNSLTAVELMNAINAEFGLELSVIALFDYPRLDDLAGFIESTAKEPA</sequence>
<feature type="region of interest" description="Disordered" evidence="5">
    <location>
        <begin position="1625"/>
        <end position="1646"/>
    </location>
</feature>
<dbReference type="Pfam" id="PF00550">
    <property type="entry name" value="PP-binding"/>
    <property type="match status" value="1"/>
</dbReference>
<dbReference type="SUPFAM" id="SSF55048">
    <property type="entry name" value="Probable ACP-binding domain of malonyl-CoA ACP transacylase"/>
    <property type="match status" value="1"/>
</dbReference>
<keyword evidence="9" id="KW-0012">Acyltransferase</keyword>
<evidence type="ECO:0000313" key="10">
    <source>
        <dbReference type="Proteomes" id="UP000501240"/>
    </source>
</evidence>
<evidence type="ECO:0000313" key="9">
    <source>
        <dbReference type="EMBL" id="QKG18652.1"/>
    </source>
</evidence>
<dbReference type="SMART" id="SM00825">
    <property type="entry name" value="PKS_KS"/>
    <property type="match status" value="1"/>
</dbReference>
<dbReference type="GO" id="GO:0047879">
    <property type="term" value="F:erythronolide synthase activity"/>
    <property type="evidence" value="ECO:0007669"/>
    <property type="project" value="UniProtKB-EC"/>
</dbReference>
<dbReference type="InterPro" id="IPR016035">
    <property type="entry name" value="Acyl_Trfase/lysoPLipase"/>
</dbReference>
<dbReference type="SMART" id="SM00827">
    <property type="entry name" value="PKS_AT"/>
    <property type="match status" value="1"/>
</dbReference>
<dbReference type="Pfam" id="PF02801">
    <property type="entry name" value="Ketoacyl-synt_C"/>
    <property type="match status" value="1"/>
</dbReference>
<dbReference type="InterPro" id="IPR014031">
    <property type="entry name" value="Ketoacyl_synth_C"/>
</dbReference>
<feature type="domain" description="PKS/mFAS DH" evidence="8">
    <location>
        <begin position="1348"/>
        <end position="1628"/>
    </location>
</feature>
<dbReference type="RefSeq" id="WP_173092027.1">
    <property type="nucleotide sequence ID" value="NZ_CP053892.1"/>
</dbReference>
<name>A0A7D3VTK2_ACTVE</name>
<dbReference type="InterPro" id="IPR020806">
    <property type="entry name" value="PKS_PP-bd"/>
</dbReference>
<dbReference type="InterPro" id="IPR001227">
    <property type="entry name" value="Ac_transferase_dom_sf"/>
</dbReference>
<protein>
    <submittedName>
        <fullName evidence="9">6-deoxyerythronolide-B synthase, Aspartate racemase</fullName>
        <ecNumber evidence="9">2.3.1.94</ecNumber>
        <ecNumber evidence="9">5.1.1.13</ecNumber>
    </submittedName>
</protein>
<reference evidence="9 10" key="1">
    <citation type="submission" date="2020-05" db="EMBL/GenBank/DDBJ databases">
        <title>Actinomadura verrucosospora NRRL-B18236 (PFL_A860) Genome sequencing and assembly.</title>
        <authorList>
            <person name="Samborskyy M."/>
        </authorList>
    </citation>
    <scope>NUCLEOTIDE SEQUENCE [LARGE SCALE GENOMIC DNA]</scope>
    <source>
        <strain evidence="9 10">NRRL:B18236</strain>
    </source>
</reference>
<dbReference type="Proteomes" id="UP000501240">
    <property type="component" value="Chromosome"/>
</dbReference>
<dbReference type="InterPro" id="IPR032821">
    <property type="entry name" value="PKS_assoc"/>
</dbReference>
<dbReference type="PROSITE" id="PS52019">
    <property type="entry name" value="PKS_MFAS_DH"/>
    <property type="match status" value="1"/>
</dbReference>
<evidence type="ECO:0000256" key="3">
    <source>
        <dbReference type="ARBA" id="ARBA00022679"/>
    </source>
</evidence>
<accession>A0A7D3VTK2</accession>
<dbReference type="GO" id="GO:0047689">
    <property type="term" value="F:aspartate racemase activity"/>
    <property type="evidence" value="ECO:0007669"/>
    <property type="project" value="UniProtKB-EC"/>
</dbReference>
<dbReference type="PANTHER" id="PTHR43775:SF37">
    <property type="entry name" value="SI:DKEY-61P9.11"/>
    <property type="match status" value="1"/>
</dbReference>
<dbReference type="Gene3D" id="1.10.1200.10">
    <property type="entry name" value="ACP-like"/>
    <property type="match status" value="1"/>
</dbReference>
<dbReference type="Gene3D" id="3.30.70.3290">
    <property type="match status" value="1"/>
</dbReference>
<dbReference type="GO" id="GO:0004315">
    <property type="term" value="F:3-oxoacyl-[acyl-carrier-protein] synthase activity"/>
    <property type="evidence" value="ECO:0007669"/>
    <property type="project" value="InterPro"/>
</dbReference>
<dbReference type="InterPro" id="IPR014043">
    <property type="entry name" value="Acyl_transferase_dom"/>
</dbReference>
<dbReference type="InterPro" id="IPR036736">
    <property type="entry name" value="ACP-like_sf"/>
</dbReference>
<dbReference type="PROSITE" id="PS00606">
    <property type="entry name" value="KS3_1"/>
    <property type="match status" value="1"/>
</dbReference>
<dbReference type="PANTHER" id="PTHR43775">
    <property type="entry name" value="FATTY ACID SYNTHASE"/>
    <property type="match status" value="1"/>
</dbReference>
<keyword evidence="1" id="KW-0596">Phosphopantetheine</keyword>
<organism evidence="9 10">
    <name type="scientific">Actinomadura verrucosospora</name>
    <dbReference type="NCBI Taxonomy" id="46165"/>
    <lineage>
        <taxon>Bacteria</taxon>
        <taxon>Bacillati</taxon>
        <taxon>Actinomycetota</taxon>
        <taxon>Actinomycetes</taxon>
        <taxon>Streptosporangiales</taxon>
        <taxon>Thermomonosporaceae</taxon>
        <taxon>Actinomadura</taxon>
    </lineage>
</organism>
<dbReference type="EC" id="5.1.1.13" evidence="9"/>
<feature type="domain" description="Carrier" evidence="6">
    <location>
        <begin position="1741"/>
        <end position="1816"/>
    </location>
</feature>
<evidence type="ECO:0000256" key="2">
    <source>
        <dbReference type="ARBA" id="ARBA00022553"/>
    </source>
</evidence>
<evidence type="ECO:0000256" key="1">
    <source>
        <dbReference type="ARBA" id="ARBA00022450"/>
    </source>
</evidence>
<dbReference type="SUPFAM" id="SSF53901">
    <property type="entry name" value="Thiolase-like"/>
    <property type="match status" value="1"/>
</dbReference>
<dbReference type="GO" id="GO:0031177">
    <property type="term" value="F:phosphopantetheine binding"/>
    <property type="evidence" value="ECO:0007669"/>
    <property type="project" value="InterPro"/>
</dbReference>
<dbReference type="Pfam" id="PF08659">
    <property type="entry name" value="KR"/>
    <property type="match status" value="1"/>
</dbReference>
<dbReference type="InterPro" id="IPR013968">
    <property type="entry name" value="PKS_KR"/>
</dbReference>
<evidence type="ECO:0000256" key="5">
    <source>
        <dbReference type="SAM" id="MobiDB-lite"/>
    </source>
</evidence>
<dbReference type="GO" id="GO:0004312">
    <property type="term" value="F:fatty acid synthase activity"/>
    <property type="evidence" value="ECO:0007669"/>
    <property type="project" value="TreeGrafter"/>
</dbReference>
<feature type="region of interest" description="Disordered" evidence="5">
    <location>
        <begin position="1675"/>
        <end position="1746"/>
    </location>
</feature>
<dbReference type="Gene3D" id="3.40.50.720">
    <property type="entry name" value="NAD(P)-binding Rossmann-like Domain"/>
    <property type="match status" value="1"/>
</dbReference>
<dbReference type="InterPro" id="IPR049552">
    <property type="entry name" value="PKS_DH_N"/>
</dbReference>
<feature type="region of interest" description="N-terminal hotdog fold" evidence="4">
    <location>
        <begin position="1348"/>
        <end position="1471"/>
    </location>
</feature>
<dbReference type="Pfam" id="PF14765">
    <property type="entry name" value="PS-DH"/>
    <property type="match status" value="1"/>
</dbReference>
<dbReference type="SMART" id="SM00823">
    <property type="entry name" value="PKS_PP"/>
    <property type="match status" value="1"/>
</dbReference>
<dbReference type="InterPro" id="IPR036291">
    <property type="entry name" value="NAD(P)-bd_dom_sf"/>
</dbReference>
<dbReference type="InterPro" id="IPR020841">
    <property type="entry name" value="PKS_Beta-ketoAc_synthase_dom"/>
</dbReference>
<dbReference type="Gene3D" id="3.10.129.110">
    <property type="entry name" value="Polyketide synthase dehydratase"/>
    <property type="match status" value="1"/>
</dbReference>
<dbReference type="SUPFAM" id="SSF51735">
    <property type="entry name" value="NAD(P)-binding Rossmann-fold domains"/>
    <property type="match status" value="2"/>
</dbReference>
<dbReference type="InterPro" id="IPR014030">
    <property type="entry name" value="Ketoacyl_synth_N"/>
</dbReference>
<evidence type="ECO:0000259" key="6">
    <source>
        <dbReference type="PROSITE" id="PS50075"/>
    </source>
</evidence>
<feature type="region of interest" description="C-terminal hotdog fold" evidence="4">
    <location>
        <begin position="1483"/>
        <end position="1628"/>
    </location>
</feature>
<dbReference type="InterPro" id="IPR049900">
    <property type="entry name" value="PKS_mFAS_DH"/>
</dbReference>
<dbReference type="SMART" id="SM00822">
    <property type="entry name" value="PKS_KR"/>
    <property type="match status" value="1"/>
</dbReference>
<evidence type="ECO:0000259" key="7">
    <source>
        <dbReference type="PROSITE" id="PS52004"/>
    </source>
</evidence>
<feature type="compositionally biased region" description="Low complexity" evidence="5">
    <location>
        <begin position="1707"/>
        <end position="1723"/>
    </location>
</feature>
<dbReference type="InterPro" id="IPR018201">
    <property type="entry name" value="Ketoacyl_synth_AS"/>
</dbReference>
<gene>
    <name evidence="9" type="ORF">ACTIVE_0286</name>
</gene>
<dbReference type="InterPro" id="IPR016036">
    <property type="entry name" value="Malonyl_transacylase_ACP-bd"/>
</dbReference>
<dbReference type="GO" id="GO:0006633">
    <property type="term" value="P:fatty acid biosynthetic process"/>
    <property type="evidence" value="ECO:0007669"/>
    <property type="project" value="InterPro"/>
</dbReference>
<dbReference type="Gene3D" id="3.40.47.10">
    <property type="match status" value="1"/>
</dbReference>
<dbReference type="EMBL" id="CP053892">
    <property type="protein sequence ID" value="QKG18652.1"/>
    <property type="molecule type" value="Genomic_DNA"/>
</dbReference>
<dbReference type="InterPro" id="IPR020807">
    <property type="entry name" value="PKS_DH"/>
</dbReference>
<proteinExistence type="predicted"/>
<keyword evidence="3 9" id="KW-0808">Transferase</keyword>
<dbReference type="InterPro" id="IPR042104">
    <property type="entry name" value="PKS_dehydratase_sf"/>
</dbReference>
<feature type="active site" description="Proton acceptor; for dehydratase activity" evidence="4">
    <location>
        <position position="1383"/>
    </location>
</feature>
<evidence type="ECO:0000259" key="8">
    <source>
        <dbReference type="PROSITE" id="PS52019"/>
    </source>
</evidence>
<dbReference type="EC" id="2.3.1.94" evidence="9"/>
<dbReference type="GO" id="GO:0071770">
    <property type="term" value="P:DIM/DIP cell wall layer assembly"/>
    <property type="evidence" value="ECO:0007669"/>
    <property type="project" value="TreeGrafter"/>
</dbReference>
<keyword evidence="9" id="KW-0413">Isomerase</keyword>
<dbReference type="InterPro" id="IPR057326">
    <property type="entry name" value="KR_dom"/>
</dbReference>
<feature type="domain" description="Ketosynthase family 3 (KS3)" evidence="7">
    <location>
        <begin position="6"/>
        <end position="435"/>
    </location>
</feature>
<dbReference type="Pfam" id="PF21089">
    <property type="entry name" value="PKS_DH_N"/>
    <property type="match status" value="1"/>
</dbReference>
<dbReference type="PROSITE" id="PS52004">
    <property type="entry name" value="KS3_2"/>
    <property type="match status" value="1"/>
</dbReference>
<dbReference type="GO" id="GO:0005886">
    <property type="term" value="C:plasma membrane"/>
    <property type="evidence" value="ECO:0007669"/>
    <property type="project" value="TreeGrafter"/>
</dbReference>
<dbReference type="PROSITE" id="PS50075">
    <property type="entry name" value="CARRIER"/>
    <property type="match status" value="1"/>
</dbReference>
<dbReference type="Pfam" id="PF16197">
    <property type="entry name" value="KAsynt_C_assoc"/>
    <property type="match status" value="1"/>
</dbReference>
<dbReference type="CDD" id="cd00833">
    <property type="entry name" value="PKS"/>
    <property type="match status" value="1"/>
</dbReference>
<dbReference type="InterPro" id="IPR049551">
    <property type="entry name" value="PKS_DH_C"/>
</dbReference>